<organism evidence="3 4">
    <name type="scientific">Ridgeia piscesae</name>
    <name type="common">Tubeworm</name>
    <dbReference type="NCBI Taxonomy" id="27915"/>
    <lineage>
        <taxon>Eukaryota</taxon>
        <taxon>Metazoa</taxon>
        <taxon>Spiralia</taxon>
        <taxon>Lophotrochozoa</taxon>
        <taxon>Annelida</taxon>
        <taxon>Polychaeta</taxon>
        <taxon>Sedentaria</taxon>
        <taxon>Canalipalpata</taxon>
        <taxon>Sabellida</taxon>
        <taxon>Siboglinidae</taxon>
        <taxon>Ridgeia</taxon>
    </lineage>
</organism>
<feature type="domain" description="Reverse transcriptase" evidence="1">
    <location>
        <begin position="11"/>
        <end position="69"/>
    </location>
</feature>
<dbReference type="Pfam" id="PF17919">
    <property type="entry name" value="RT_RNaseH_2"/>
    <property type="match status" value="1"/>
</dbReference>
<keyword evidence="4" id="KW-1185">Reference proteome</keyword>
<name>A0AAD9P0A7_RIDPI</name>
<dbReference type="PANTHER" id="PTHR37984:SF14">
    <property type="entry name" value="RIBONUCLEASE H"/>
    <property type="match status" value="1"/>
</dbReference>
<dbReference type="InterPro" id="IPR043128">
    <property type="entry name" value="Rev_trsase/Diguanyl_cyclase"/>
</dbReference>
<dbReference type="AlphaFoldDB" id="A0AAD9P0A7"/>
<gene>
    <name evidence="3" type="ORF">NP493_222g03025</name>
</gene>
<feature type="domain" description="Reverse transcriptase/retrotransposon-derived protein RNase H-like" evidence="2">
    <location>
        <begin position="118"/>
        <end position="208"/>
    </location>
</feature>
<reference evidence="3" key="1">
    <citation type="journal article" date="2023" name="Mol. Biol. Evol.">
        <title>Third-Generation Sequencing Reveals the Adaptive Role of the Epigenome in Three Deep-Sea Polychaetes.</title>
        <authorList>
            <person name="Perez M."/>
            <person name="Aroh O."/>
            <person name="Sun Y."/>
            <person name="Lan Y."/>
            <person name="Juniper S.K."/>
            <person name="Young C.R."/>
            <person name="Angers B."/>
            <person name="Qian P.Y."/>
        </authorList>
    </citation>
    <scope>NUCLEOTIDE SEQUENCE</scope>
    <source>
        <strain evidence="3">R07B-5</strain>
    </source>
</reference>
<dbReference type="EMBL" id="JAODUO010000222">
    <property type="protein sequence ID" value="KAK2185803.1"/>
    <property type="molecule type" value="Genomic_DNA"/>
</dbReference>
<sequence length="216" mass="24837">MEVEEESKTYMTVNTHRGLYQYQRLPYGVASAPAVWQRAMDQVLQGIPGGQCYLDDIIVTGRTREEHQAMAGLPSPQNVGQLRSFLGMVQYYARFLPDLATHLAPLHRLLQKDEHWIWGKEQECEFRTVREMLFQDRVLTHFNPDLPVVVACDSSSYGLGAVLSHRMPEGSERPVAYASRSLTQTEKKFAQIEKEALGLYWGIRKFQPTWRVVDSY</sequence>
<dbReference type="Proteomes" id="UP001209878">
    <property type="component" value="Unassembled WGS sequence"/>
</dbReference>
<dbReference type="SUPFAM" id="SSF56672">
    <property type="entry name" value="DNA/RNA polymerases"/>
    <property type="match status" value="1"/>
</dbReference>
<dbReference type="InterPro" id="IPR041577">
    <property type="entry name" value="RT_RNaseH_2"/>
</dbReference>
<dbReference type="InterPro" id="IPR043502">
    <property type="entry name" value="DNA/RNA_pol_sf"/>
</dbReference>
<dbReference type="PANTHER" id="PTHR37984">
    <property type="entry name" value="PROTEIN CBG26694"/>
    <property type="match status" value="1"/>
</dbReference>
<evidence type="ECO:0008006" key="5">
    <source>
        <dbReference type="Google" id="ProtNLM"/>
    </source>
</evidence>
<evidence type="ECO:0000313" key="3">
    <source>
        <dbReference type="EMBL" id="KAK2185803.1"/>
    </source>
</evidence>
<accession>A0AAD9P0A7</accession>
<dbReference type="InterPro" id="IPR050951">
    <property type="entry name" value="Retrovirus_Pol_polyprotein"/>
</dbReference>
<comment type="caution">
    <text evidence="3">The sequence shown here is derived from an EMBL/GenBank/DDBJ whole genome shotgun (WGS) entry which is preliminary data.</text>
</comment>
<dbReference type="Gene3D" id="3.30.70.270">
    <property type="match status" value="2"/>
</dbReference>
<evidence type="ECO:0000259" key="2">
    <source>
        <dbReference type="Pfam" id="PF17919"/>
    </source>
</evidence>
<proteinExistence type="predicted"/>
<dbReference type="Pfam" id="PF00078">
    <property type="entry name" value="RVT_1"/>
    <property type="match status" value="1"/>
</dbReference>
<dbReference type="Gene3D" id="3.10.10.10">
    <property type="entry name" value="HIV Type 1 Reverse Transcriptase, subunit A, domain 1"/>
    <property type="match status" value="1"/>
</dbReference>
<protein>
    <recommendedName>
        <fullName evidence="5">Reverse transcriptase/retrotransposon-derived protein RNase H-like domain-containing protein</fullName>
    </recommendedName>
</protein>
<evidence type="ECO:0000259" key="1">
    <source>
        <dbReference type="Pfam" id="PF00078"/>
    </source>
</evidence>
<dbReference type="FunFam" id="3.30.70.270:FF:000020">
    <property type="entry name" value="Transposon Tf2-6 polyprotein-like Protein"/>
    <property type="match status" value="1"/>
</dbReference>
<dbReference type="InterPro" id="IPR000477">
    <property type="entry name" value="RT_dom"/>
</dbReference>
<evidence type="ECO:0000313" key="4">
    <source>
        <dbReference type="Proteomes" id="UP001209878"/>
    </source>
</evidence>